<feature type="compositionally biased region" description="Polar residues" evidence="1">
    <location>
        <begin position="12"/>
        <end position="24"/>
    </location>
</feature>
<evidence type="ECO:0000313" key="3">
    <source>
        <dbReference type="Proteomes" id="UP001501183"/>
    </source>
</evidence>
<dbReference type="Proteomes" id="UP001501183">
    <property type="component" value="Unassembled WGS sequence"/>
</dbReference>
<accession>A0ABP8P9U3</accession>
<sequence length="67" mass="6947">MSEPGSGHTVRPETTGTPAATQYTARHVATYDSPAFDESPGTNAFHDPAVADPGSDPAHRNLVGART</sequence>
<evidence type="ECO:0000313" key="2">
    <source>
        <dbReference type="EMBL" id="GAA4483084.1"/>
    </source>
</evidence>
<protein>
    <submittedName>
        <fullName evidence="2">Uncharacterized protein</fullName>
    </submittedName>
</protein>
<dbReference type="EMBL" id="BAABFB010000051">
    <property type="protein sequence ID" value="GAA4483084.1"/>
    <property type="molecule type" value="Genomic_DNA"/>
</dbReference>
<feature type="region of interest" description="Disordered" evidence="1">
    <location>
        <begin position="1"/>
        <end position="67"/>
    </location>
</feature>
<evidence type="ECO:0000256" key="1">
    <source>
        <dbReference type="SAM" id="MobiDB-lite"/>
    </source>
</evidence>
<reference evidence="3" key="1">
    <citation type="journal article" date="2019" name="Int. J. Syst. Evol. Microbiol.">
        <title>The Global Catalogue of Microorganisms (GCM) 10K type strain sequencing project: providing services to taxonomists for standard genome sequencing and annotation.</title>
        <authorList>
            <consortium name="The Broad Institute Genomics Platform"/>
            <consortium name="The Broad Institute Genome Sequencing Center for Infectious Disease"/>
            <person name="Wu L."/>
            <person name="Ma J."/>
        </authorList>
    </citation>
    <scope>NUCLEOTIDE SEQUENCE [LARGE SCALE GENOMIC DNA]</scope>
    <source>
        <strain evidence="3">JCM 32206</strain>
    </source>
</reference>
<gene>
    <name evidence="2" type="ORF">GCM10023094_34140</name>
</gene>
<proteinExistence type="predicted"/>
<keyword evidence="3" id="KW-1185">Reference proteome</keyword>
<comment type="caution">
    <text evidence="2">The sequence shown here is derived from an EMBL/GenBank/DDBJ whole genome shotgun (WGS) entry which is preliminary data.</text>
</comment>
<organism evidence="2 3">
    <name type="scientific">Rhodococcus olei</name>
    <dbReference type="NCBI Taxonomy" id="2161675"/>
    <lineage>
        <taxon>Bacteria</taxon>
        <taxon>Bacillati</taxon>
        <taxon>Actinomycetota</taxon>
        <taxon>Actinomycetes</taxon>
        <taxon>Mycobacteriales</taxon>
        <taxon>Nocardiaceae</taxon>
        <taxon>Rhodococcus</taxon>
    </lineage>
</organism>
<name>A0ABP8P9U3_9NOCA</name>